<organism evidence="2 3">
    <name type="scientific">Exophiala aquamarina CBS 119918</name>
    <dbReference type="NCBI Taxonomy" id="1182545"/>
    <lineage>
        <taxon>Eukaryota</taxon>
        <taxon>Fungi</taxon>
        <taxon>Dikarya</taxon>
        <taxon>Ascomycota</taxon>
        <taxon>Pezizomycotina</taxon>
        <taxon>Eurotiomycetes</taxon>
        <taxon>Chaetothyriomycetidae</taxon>
        <taxon>Chaetothyriales</taxon>
        <taxon>Herpotrichiellaceae</taxon>
        <taxon>Exophiala</taxon>
    </lineage>
</organism>
<keyword evidence="3" id="KW-1185">Reference proteome</keyword>
<gene>
    <name evidence="2" type="ORF">A1O9_03723</name>
</gene>
<dbReference type="Proteomes" id="UP000027920">
    <property type="component" value="Unassembled WGS sequence"/>
</dbReference>
<dbReference type="OrthoDB" id="4161095at2759"/>
<dbReference type="GeneID" id="25278657"/>
<feature type="compositionally biased region" description="Polar residues" evidence="1">
    <location>
        <begin position="16"/>
        <end position="37"/>
    </location>
</feature>
<protein>
    <submittedName>
        <fullName evidence="2">Uncharacterized protein</fullName>
    </submittedName>
</protein>
<reference evidence="2 3" key="1">
    <citation type="submission" date="2013-03" db="EMBL/GenBank/DDBJ databases">
        <title>The Genome Sequence of Exophiala aquamarina CBS 119918.</title>
        <authorList>
            <consortium name="The Broad Institute Genomics Platform"/>
            <person name="Cuomo C."/>
            <person name="de Hoog S."/>
            <person name="Gorbushina A."/>
            <person name="Walker B."/>
            <person name="Young S.K."/>
            <person name="Zeng Q."/>
            <person name="Gargeya S."/>
            <person name="Fitzgerald M."/>
            <person name="Haas B."/>
            <person name="Abouelleil A."/>
            <person name="Allen A.W."/>
            <person name="Alvarado L."/>
            <person name="Arachchi H.M."/>
            <person name="Berlin A.M."/>
            <person name="Chapman S.B."/>
            <person name="Gainer-Dewar J."/>
            <person name="Goldberg J."/>
            <person name="Griggs A."/>
            <person name="Gujja S."/>
            <person name="Hansen M."/>
            <person name="Howarth C."/>
            <person name="Imamovic A."/>
            <person name="Ireland A."/>
            <person name="Larimer J."/>
            <person name="McCowan C."/>
            <person name="Murphy C."/>
            <person name="Pearson M."/>
            <person name="Poon T.W."/>
            <person name="Priest M."/>
            <person name="Roberts A."/>
            <person name="Saif S."/>
            <person name="Shea T."/>
            <person name="Sisk P."/>
            <person name="Sykes S."/>
            <person name="Wortman J."/>
            <person name="Nusbaum C."/>
            <person name="Birren B."/>
        </authorList>
    </citation>
    <scope>NUCLEOTIDE SEQUENCE [LARGE SCALE GENOMIC DNA]</scope>
    <source>
        <strain evidence="2 3">CBS 119918</strain>
    </source>
</reference>
<evidence type="ECO:0000313" key="2">
    <source>
        <dbReference type="EMBL" id="KEF58880.1"/>
    </source>
</evidence>
<dbReference type="HOGENOM" id="CLU_122943_0_0_1"/>
<feature type="compositionally biased region" description="Basic and acidic residues" evidence="1">
    <location>
        <begin position="38"/>
        <end position="57"/>
    </location>
</feature>
<name>A0A072PTP1_9EURO</name>
<feature type="compositionally biased region" description="Basic and acidic residues" evidence="1">
    <location>
        <begin position="66"/>
        <end position="76"/>
    </location>
</feature>
<feature type="region of interest" description="Disordered" evidence="1">
    <location>
        <begin position="1"/>
        <end position="117"/>
    </location>
</feature>
<feature type="compositionally biased region" description="Basic and acidic residues" evidence="1">
    <location>
        <begin position="86"/>
        <end position="117"/>
    </location>
</feature>
<comment type="caution">
    <text evidence="2">The sequence shown here is derived from an EMBL/GenBank/DDBJ whole genome shotgun (WGS) entry which is preliminary data.</text>
</comment>
<evidence type="ECO:0000313" key="3">
    <source>
        <dbReference type="Proteomes" id="UP000027920"/>
    </source>
</evidence>
<sequence>MSSSSFTSSSYSSSSPTNPQGSTTRYTEQAHSNSRDGTTVRRTHEETGRPTLDETRHYPHSSSGRVEGENVRRIEDVTGTEEDDGRDDRDQATEQAKRDHEYEERMEDEYAKREGGA</sequence>
<dbReference type="AlphaFoldDB" id="A0A072PTP1"/>
<dbReference type="EMBL" id="AMGV01000003">
    <property type="protein sequence ID" value="KEF58880.1"/>
    <property type="molecule type" value="Genomic_DNA"/>
</dbReference>
<accession>A0A072PTP1</accession>
<dbReference type="VEuPathDB" id="FungiDB:A1O9_03723"/>
<dbReference type="STRING" id="1182545.A0A072PTP1"/>
<feature type="compositionally biased region" description="Low complexity" evidence="1">
    <location>
        <begin position="1"/>
        <end position="15"/>
    </location>
</feature>
<proteinExistence type="predicted"/>
<evidence type="ECO:0000256" key="1">
    <source>
        <dbReference type="SAM" id="MobiDB-lite"/>
    </source>
</evidence>
<dbReference type="RefSeq" id="XP_013261470.1">
    <property type="nucleotide sequence ID" value="XM_013406016.1"/>
</dbReference>